<evidence type="ECO:0000256" key="5">
    <source>
        <dbReference type="ARBA" id="ARBA00022898"/>
    </source>
</evidence>
<dbReference type="Pfam" id="PF00266">
    <property type="entry name" value="Aminotran_5"/>
    <property type="match status" value="1"/>
</dbReference>
<dbReference type="NCBIfam" id="TIGR01979">
    <property type="entry name" value="sufS"/>
    <property type="match status" value="1"/>
</dbReference>
<dbReference type="Gene3D" id="3.40.640.10">
    <property type="entry name" value="Type I PLP-dependent aspartate aminotransferase-like (Major domain)"/>
    <property type="match status" value="1"/>
</dbReference>
<accession>A0A6P1Y203</accession>
<dbReference type="InterPro" id="IPR000192">
    <property type="entry name" value="Aminotrans_V_dom"/>
</dbReference>
<dbReference type="InterPro" id="IPR015422">
    <property type="entry name" value="PyrdxlP-dep_Trfase_small"/>
</dbReference>
<organism evidence="10 11">
    <name type="scientific">Treponema vincentii</name>
    <dbReference type="NCBI Taxonomy" id="69710"/>
    <lineage>
        <taxon>Bacteria</taxon>
        <taxon>Pseudomonadati</taxon>
        <taxon>Spirochaetota</taxon>
        <taxon>Spirochaetia</taxon>
        <taxon>Spirochaetales</taxon>
        <taxon>Treponemataceae</taxon>
        <taxon>Treponema</taxon>
    </lineage>
</organism>
<dbReference type="Proteomes" id="UP000464374">
    <property type="component" value="Chromosome"/>
</dbReference>
<feature type="domain" description="Aminotransferase class V" evidence="9">
    <location>
        <begin position="15"/>
        <end position="385"/>
    </location>
</feature>
<name>A0A6P1Y203_9SPIR</name>
<dbReference type="PANTHER" id="PTHR43586:SF8">
    <property type="entry name" value="CYSTEINE DESULFURASE 1, CHLOROPLASTIC"/>
    <property type="match status" value="1"/>
</dbReference>
<evidence type="ECO:0000256" key="7">
    <source>
        <dbReference type="RuleBase" id="RU004504"/>
    </source>
</evidence>
<dbReference type="AlphaFoldDB" id="A0A6P1Y203"/>
<sequence>MYKQYFPLLRNRNIHYLDAAATAQRPQAVLDGVQAYYTRSNGNAGRGSHTLAMESSALIEAARTAVSGFIGADDSGEVVFTKNATESLNIIAYCYGLEQLHAGDEIIISIANHHANLIPWQFVARKTGAALRYVYLDEHGNFDMAGFKALLGSRTKIVAVTAAVNTTGVVFPVQEIITEAHKHGAVAVIDAAQSIAHFPHDVAAWDCDFLAFSGHKLYAEFGAGVLYAKRTLIEKMPPFLYGGSMIEFVGEQTSEFKAGGAKYEGGTLDTAAIHSLQLSIDFWKKLGLEELHSYVEGLHRSLLTALKSLDFVEAYYTDAQRRVPTVAFNVKDVHSHDTAYILDEQGVMVRSGHHCTQPLMEYMGINSCCRASLGIYNTQEDIDALAAALKKVYEIFKR</sequence>
<dbReference type="Gene3D" id="3.90.1150.10">
    <property type="entry name" value="Aspartate Aminotransferase, domain 1"/>
    <property type="match status" value="1"/>
</dbReference>
<protein>
    <recommendedName>
        <fullName evidence="3 8">Cysteine desulfurase</fullName>
        <ecNumber evidence="3 8">2.8.1.7</ecNumber>
    </recommendedName>
</protein>
<dbReference type="RefSeq" id="WP_162664211.1">
    <property type="nucleotide sequence ID" value="NZ_CP048020.1"/>
</dbReference>
<dbReference type="InterPro" id="IPR020578">
    <property type="entry name" value="Aminotrans_V_PyrdxlP_BS"/>
</dbReference>
<dbReference type="InterPro" id="IPR015424">
    <property type="entry name" value="PyrdxlP-dep_Trfase"/>
</dbReference>
<dbReference type="GO" id="GO:0031071">
    <property type="term" value="F:cysteine desulfurase activity"/>
    <property type="evidence" value="ECO:0007669"/>
    <property type="project" value="UniProtKB-UniRule"/>
</dbReference>
<dbReference type="InterPro" id="IPR010970">
    <property type="entry name" value="Cys_dSase_SufS"/>
</dbReference>
<dbReference type="EMBL" id="CP048020">
    <property type="protein sequence ID" value="QHX43906.1"/>
    <property type="molecule type" value="Genomic_DNA"/>
</dbReference>
<evidence type="ECO:0000256" key="6">
    <source>
        <dbReference type="ARBA" id="ARBA00050776"/>
    </source>
</evidence>
<dbReference type="PANTHER" id="PTHR43586">
    <property type="entry name" value="CYSTEINE DESULFURASE"/>
    <property type="match status" value="1"/>
</dbReference>
<dbReference type="CDD" id="cd06453">
    <property type="entry name" value="SufS_like"/>
    <property type="match status" value="1"/>
</dbReference>
<evidence type="ECO:0000256" key="1">
    <source>
        <dbReference type="ARBA" id="ARBA00001933"/>
    </source>
</evidence>
<gene>
    <name evidence="10" type="primary">sufS</name>
    <name evidence="10" type="ORF">GWP43_11125</name>
</gene>
<dbReference type="EC" id="2.8.1.7" evidence="3 8"/>
<dbReference type="PROSITE" id="PS00595">
    <property type="entry name" value="AA_TRANSFER_CLASS_5"/>
    <property type="match status" value="1"/>
</dbReference>
<evidence type="ECO:0000256" key="8">
    <source>
        <dbReference type="RuleBase" id="RU004506"/>
    </source>
</evidence>
<dbReference type="KEGG" id="trz:GWP43_11125"/>
<evidence type="ECO:0000256" key="4">
    <source>
        <dbReference type="ARBA" id="ARBA00022679"/>
    </source>
</evidence>
<reference evidence="10 11" key="1">
    <citation type="submission" date="2020-01" db="EMBL/GenBank/DDBJ databases">
        <title>Complete genome sequence of a human oral phylogroup 1 Treponema sp. strain ATCC 700766, originally isolated from periodontitis dental plaque.</title>
        <authorList>
            <person name="Chan Y."/>
            <person name="Huo Y.-B."/>
            <person name="Yu X.-L."/>
            <person name="Zeng H."/>
            <person name="Leung W.-K."/>
            <person name="Watt R.M."/>
        </authorList>
    </citation>
    <scope>NUCLEOTIDE SEQUENCE [LARGE SCALE GENOMIC DNA]</scope>
    <source>
        <strain evidence="10 11">OMZ 804</strain>
    </source>
</reference>
<dbReference type="SUPFAM" id="SSF53383">
    <property type="entry name" value="PLP-dependent transferases"/>
    <property type="match status" value="1"/>
</dbReference>
<evidence type="ECO:0000259" key="9">
    <source>
        <dbReference type="Pfam" id="PF00266"/>
    </source>
</evidence>
<evidence type="ECO:0000313" key="11">
    <source>
        <dbReference type="Proteomes" id="UP000464374"/>
    </source>
</evidence>
<evidence type="ECO:0000256" key="2">
    <source>
        <dbReference type="ARBA" id="ARBA00010447"/>
    </source>
</evidence>
<comment type="catalytic activity">
    <reaction evidence="6 8">
        <text>(sulfur carrier)-H + L-cysteine = (sulfur carrier)-SH + L-alanine</text>
        <dbReference type="Rhea" id="RHEA:43892"/>
        <dbReference type="Rhea" id="RHEA-COMP:14737"/>
        <dbReference type="Rhea" id="RHEA-COMP:14739"/>
        <dbReference type="ChEBI" id="CHEBI:29917"/>
        <dbReference type="ChEBI" id="CHEBI:35235"/>
        <dbReference type="ChEBI" id="CHEBI:57972"/>
        <dbReference type="ChEBI" id="CHEBI:64428"/>
        <dbReference type="EC" id="2.8.1.7"/>
    </reaction>
</comment>
<comment type="function">
    <text evidence="8">Catalyzes the removal of elemental sulfur and selenium atoms from L-cysteine, L-cystine, L-selenocysteine, and L-selenocystine to produce L-alanine.</text>
</comment>
<evidence type="ECO:0000256" key="3">
    <source>
        <dbReference type="ARBA" id="ARBA00012239"/>
    </source>
</evidence>
<comment type="cofactor">
    <cofactor evidence="1 7">
        <name>pyridoxal 5'-phosphate</name>
        <dbReference type="ChEBI" id="CHEBI:597326"/>
    </cofactor>
</comment>
<dbReference type="InterPro" id="IPR015421">
    <property type="entry name" value="PyrdxlP-dep_Trfase_major"/>
</dbReference>
<evidence type="ECO:0000313" key="10">
    <source>
        <dbReference type="EMBL" id="QHX43906.1"/>
    </source>
</evidence>
<keyword evidence="5 8" id="KW-0663">Pyridoxal phosphate</keyword>
<keyword evidence="4 8" id="KW-0808">Transferase</keyword>
<comment type="similarity">
    <text evidence="2 8">Belongs to the class-V pyridoxal-phosphate-dependent aminotransferase family. Csd subfamily.</text>
</comment>
<dbReference type="GO" id="GO:0006534">
    <property type="term" value="P:cysteine metabolic process"/>
    <property type="evidence" value="ECO:0007669"/>
    <property type="project" value="UniProtKB-UniRule"/>
</dbReference>
<proteinExistence type="inferred from homology"/>
<dbReference type="GO" id="GO:0030170">
    <property type="term" value="F:pyridoxal phosphate binding"/>
    <property type="evidence" value="ECO:0007669"/>
    <property type="project" value="UniProtKB-UniRule"/>
</dbReference>